<dbReference type="EMBL" id="CAEKDK010000004">
    <property type="protein sequence ID" value="CAB4277477.1"/>
    <property type="molecule type" value="Genomic_DNA"/>
</dbReference>
<dbReference type="Proteomes" id="UP000507222">
    <property type="component" value="Unassembled WGS sequence"/>
</dbReference>
<evidence type="ECO:0000313" key="2">
    <source>
        <dbReference type="Proteomes" id="UP000507222"/>
    </source>
</evidence>
<reference evidence="1 2" key="1">
    <citation type="submission" date="2020-05" db="EMBL/GenBank/DDBJ databases">
        <authorList>
            <person name="Campoy J."/>
            <person name="Schneeberger K."/>
            <person name="Spophaly S."/>
        </authorList>
    </citation>
    <scope>NUCLEOTIDE SEQUENCE [LARGE SCALE GENOMIC DNA]</scope>
    <source>
        <strain evidence="1">PruArmRojPasFocal</strain>
    </source>
</reference>
<proteinExistence type="predicted"/>
<accession>A0A6J5UNZ4</accession>
<evidence type="ECO:0000313" key="1">
    <source>
        <dbReference type="EMBL" id="CAB4277477.1"/>
    </source>
</evidence>
<organism evidence="1 2">
    <name type="scientific">Prunus armeniaca</name>
    <name type="common">Apricot</name>
    <name type="synonym">Armeniaca vulgaris</name>
    <dbReference type="NCBI Taxonomy" id="36596"/>
    <lineage>
        <taxon>Eukaryota</taxon>
        <taxon>Viridiplantae</taxon>
        <taxon>Streptophyta</taxon>
        <taxon>Embryophyta</taxon>
        <taxon>Tracheophyta</taxon>
        <taxon>Spermatophyta</taxon>
        <taxon>Magnoliopsida</taxon>
        <taxon>eudicotyledons</taxon>
        <taxon>Gunneridae</taxon>
        <taxon>Pentapetalae</taxon>
        <taxon>rosids</taxon>
        <taxon>fabids</taxon>
        <taxon>Rosales</taxon>
        <taxon>Rosaceae</taxon>
        <taxon>Amygdaloideae</taxon>
        <taxon>Amygdaleae</taxon>
        <taxon>Prunus</taxon>
    </lineage>
</organism>
<name>A0A6J5UNZ4_PRUAR</name>
<dbReference type="AlphaFoldDB" id="A0A6J5UNZ4"/>
<sequence length="74" mass="8217">MRAAMSLQTKWVHQGQADRPSGVALMIGSDQANRIRILYIIRVKFNRLGRLLTQNLNPSGLEGEGRGDLIGVRT</sequence>
<protein>
    <submittedName>
        <fullName evidence="1">Uncharacterized protein</fullName>
    </submittedName>
</protein>
<gene>
    <name evidence="1" type="ORF">CURHAP_LOCUS27238</name>
</gene>